<dbReference type="OrthoDB" id="9797252at2"/>
<dbReference type="CDD" id="cd02440">
    <property type="entry name" value="AdoMet_MTases"/>
    <property type="match status" value="1"/>
</dbReference>
<protein>
    <submittedName>
        <fullName evidence="5">Methyltransferase family protein</fullName>
    </submittedName>
</protein>
<dbReference type="PANTHER" id="PTHR44942">
    <property type="entry name" value="METHYLTRANSF_11 DOMAIN-CONTAINING PROTEIN"/>
    <property type="match status" value="1"/>
</dbReference>
<dbReference type="AlphaFoldDB" id="A0A4R7PEI2"/>
<dbReference type="EMBL" id="SOBT01000008">
    <property type="protein sequence ID" value="TDU32623.1"/>
    <property type="molecule type" value="Genomic_DNA"/>
</dbReference>
<dbReference type="Pfam" id="PF08241">
    <property type="entry name" value="Methyltransf_11"/>
    <property type="match status" value="1"/>
</dbReference>
<organism evidence="5 6">
    <name type="scientific">Panacagrimonas perspica</name>
    <dbReference type="NCBI Taxonomy" id="381431"/>
    <lineage>
        <taxon>Bacteria</taxon>
        <taxon>Pseudomonadati</taxon>
        <taxon>Pseudomonadota</taxon>
        <taxon>Gammaproteobacteria</taxon>
        <taxon>Nevskiales</taxon>
        <taxon>Nevskiaceae</taxon>
        <taxon>Panacagrimonas</taxon>
    </lineage>
</organism>
<dbReference type="Gene3D" id="3.40.50.150">
    <property type="entry name" value="Vaccinia Virus protein VP39"/>
    <property type="match status" value="1"/>
</dbReference>
<evidence type="ECO:0000313" key="5">
    <source>
        <dbReference type="EMBL" id="TDU32623.1"/>
    </source>
</evidence>
<evidence type="ECO:0000256" key="3">
    <source>
        <dbReference type="ARBA" id="ARBA00022679"/>
    </source>
</evidence>
<evidence type="ECO:0000256" key="2">
    <source>
        <dbReference type="ARBA" id="ARBA00022603"/>
    </source>
</evidence>
<keyword evidence="6" id="KW-1185">Reference proteome</keyword>
<dbReference type="InterPro" id="IPR029063">
    <property type="entry name" value="SAM-dependent_MTases_sf"/>
</dbReference>
<keyword evidence="3 5" id="KW-0808">Transferase</keyword>
<dbReference type="GO" id="GO:0032259">
    <property type="term" value="P:methylation"/>
    <property type="evidence" value="ECO:0007669"/>
    <property type="project" value="UniProtKB-KW"/>
</dbReference>
<evidence type="ECO:0000259" key="4">
    <source>
        <dbReference type="Pfam" id="PF08241"/>
    </source>
</evidence>
<evidence type="ECO:0000313" key="6">
    <source>
        <dbReference type="Proteomes" id="UP000295341"/>
    </source>
</evidence>
<evidence type="ECO:0000256" key="1">
    <source>
        <dbReference type="ARBA" id="ARBA00008361"/>
    </source>
</evidence>
<dbReference type="SUPFAM" id="SSF53335">
    <property type="entry name" value="S-adenosyl-L-methionine-dependent methyltransferases"/>
    <property type="match status" value="1"/>
</dbReference>
<comment type="similarity">
    <text evidence="1">Belongs to the methyltransferase superfamily.</text>
</comment>
<reference evidence="5 6" key="1">
    <citation type="submission" date="2019-03" db="EMBL/GenBank/DDBJ databases">
        <title>Genomic Encyclopedia of Type Strains, Phase IV (KMG-IV): sequencing the most valuable type-strain genomes for metagenomic binning, comparative biology and taxonomic classification.</title>
        <authorList>
            <person name="Goeker M."/>
        </authorList>
    </citation>
    <scope>NUCLEOTIDE SEQUENCE [LARGE SCALE GENOMIC DNA]</scope>
    <source>
        <strain evidence="5 6">DSM 26377</strain>
    </source>
</reference>
<gene>
    <name evidence="5" type="ORF">DFR24_2021</name>
</gene>
<dbReference type="RefSeq" id="WP_133881107.1">
    <property type="nucleotide sequence ID" value="NZ_MWIN01000001.1"/>
</dbReference>
<keyword evidence="2 5" id="KW-0489">Methyltransferase</keyword>
<comment type="caution">
    <text evidence="5">The sequence shown here is derived from an EMBL/GenBank/DDBJ whole genome shotgun (WGS) entry which is preliminary data.</text>
</comment>
<dbReference type="Proteomes" id="UP000295341">
    <property type="component" value="Unassembled WGS sequence"/>
</dbReference>
<proteinExistence type="inferred from homology"/>
<dbReference type="InterPro" id="IPR051052">
    <property type="entry name" value="Diverse_substrate_MTase"/>
</dbReference>
<feature type="domain" description="Methyltransferase type 11" evidence="4">
    <location>
        <begin position="48"/>
        <end position="135"/>
    </location>
</feature>
<sequence>MPGIHDSAEQGYALGAATYQQGRPDYPAAIVDWLRSSLGLIAGRTVCDLGAGTGKFLPFLAATGADIIAVEPVREMREKLQAAHPGAVALEGSAEAIPLGDASVDAVICAQAFHWFANATALGEIHRVLRPGGRLGLVWNVRDESLDWVAALSKIIDRHQGDAPRFVSGAWRRPFGTTTMFSPLREQRFAYRHVGPPHRVIVDRSLSVSFIAALPPSERSRVERQVGALIASTPALAGKDEVAFPYVTMAYSGVRLG</sequence>
<name>A0A4R7PEI2_9GAMM</name>
<accession>A0A4R7PEI2</accession>
<dbReference type="InterPro" id="IPR013216">
    <property type="entry name" value="Methyltransf_11"/>
</dbReference>
<dbReference type="GO" id="GO:0008757">
    <property type="term" value="F:S-adenosylmethionine-dependent methyltransferase activity"/>
    <property type="evidence" value="ECO:0007669"/>
    <property type="project" value="InterPro"/>
</dbReference>
<dbReference type="PANTHER" id="PTHR44942:SF4">
    <property type="entry name" value="METHYLTRANSFERASE TYPE 11 DOMAIN-CONTAINING PROTEIN"/>
    <property type="match status" value="1"/>
</dbReference>